<name>A0A0F9KSW5_9ZZZZ</name>
<accession>A0A0F9KSW5</accession>
<comment type="caution">
    <text evidence="2">The sequence shown here is derived from an EMBL/GenBank/DDBJ whole genome shotgun (WGS) entry which is preliminary data.</text>
</comment>
<proteinExistence type="predicted"/>
<sequence>MDLNFEQLLAEHNQTFKDAEVYSNWMPPDGDYIVSLVKLTNGTSTKDGTDLIWWNLKGHIEDVQDEKLNGQEFTVGYYTSKVFGILKGAVNVLGGIEINDLAEAHTVLEASIGKVISAQVRTSRSQKNGKDYTNCYIKEVIDTTTEASTEEVPVDAVAVEADVPATIGDTPGSGIPDEAPPVAA</sequence>
<evidence type="ECO:0000313" key="2">
    <source>
        <dbReference type="EMBL" id="KKM77886.1"/>
    </source>
</evidence>
<evidence type="ECO:0000256" key="1">
    <source>
        <dbReference type="SAM" id="MobiDB-lite"/>
    </source>
</evidence>
<dbReference type="EMBL" id="LAZR01008576">
    <property type="protein sequence ID" value="KKM77886.1"/>
    <property type="molecule type" value="Genomic_DNA"/>
</dbReference>
<protein>
    <submittedName>
        <fullName evidence="2">Uncharacterized protein</fullName>
    </submittedName>
</protein>
<reference evidence="2" key="1">
    <citation type="journal article" date="2015" name="Nature">
        <title>Complex archaea that bridge the gap between prokaryotes and eukaryotes.</title>
        <authorList>
            <person name="Spang A."/>
            <person name="Saw J.H."/>
            <person name="Jorgensen S.L."/>
            <person name="Zaremba-Niedzwiedzka K."/>
            <person name="Martijn J."/>
            <person name="Lind A.E."/>
            <person name="van Eijk R."/>
            <person name="Schleper C."/>
            <person name="Guy L."/>
            <person name="Ettema T.J."/>
        </authorList>
    </citation>
    <scope>NUCLEOTIDE SEQUENCE</scope>
</reference>
<dbReference type="AlphaFoldDB" id="A0A0F9KSW5"/>
<feature type="region of interest" description="Disordered" evidence="1">
    <location>
        <begin position="165"/>
        <end position="184"/>
    </location>
</feature>
<organism evidence="2">
    <name type="scientific">marine sediment metagenome</name>
    <dbReference type="NCBI Taxonomy" id="412755"/>
    <lineage>
        <taxon>unclassified sequences</taxon>
        <taxon>metagenomes</taxon>
        <taxon>ecological metagenomes</taxon>
    </lineage>
</organism>
<gene>
    <name evidence="2" type="ORF">LCGC14_1365530</name>
</gene>